<dbReference type="InterPro" id="IPR002052">
    <property type="entry name" value="DNA_methylase_N6_adenine_CS"/>
</dbReference>
<comment type="similarity">
    <text evidence="1">Belongs to the N(4)/N(6)-methyltransferase family.</text>
</comment>
<evidence type="ECO:0000256" key="2">
    <source>
        <dbReference type="ARBA" id="ARBA00011900"/>
    </source>
</evidence>
<dbReference type="RefSeq" id="WP_167303636.1">
    <property type="nucleotide sequence ID" value="NZ_JAASQR010000003.1"/>
</dbReference>
<feature type="domain" description="DNA methylase N-4/N-6" evidence="7">
    <location>
        <begin position="85"/>
        <end position="442"/>
    </location>
</feature>
<dbReference type="PIRSF" id="PIRSF015855">
    <property type="entry name" value="TypeIII_Mtase_mKpnI"/>
    <property type="match status" value="1"/>
</dbReference>
<reference evidence="8 9" key="1">
    <citation type="submission" date="2020-03" db="EMBL/GenBank/DDBJ databases">
        <title>Genomic Encyclopedia of Type Strains, Phase IV (KMG-IV): sequencing the most valuable type-strain genomes for metagenomic binning, comparative biology and taxonomic classification.</title>
        <authorList>
            <person name="Goeker M."/>
        </authorList>
    </citation>
    <scope>NUCLEOTIDE SEQUENCE [LARGE SCALE GENOMIC DNA]</scope>
    <source>
        <strain evidence="8 9">DSM 21299</strain>
    </source>
</reference>
<keyword evidence="4 8" id="KW-0808">Transferase</keyword>
<dbReference type="PRINTS" id="PR00506">
    <property type="entry name" value="D21N6MTFRASE"/>
</dbReference>
<dbReference type="SUPFAM" id="SSF53335">
    <property type="entry name" value="S-adenosyl-L-methionine-dependent methyltransferases"/>
    <property type="match status" value="1"/>
</dbReference>
<protein>
    <recommendedName>
        <fullName evidence="2">site-specific DNA-methyltransferase (adenine-specific)</fullName>
        <ecNumber evidence="2">2.1.1.72</ecNumber>
    </recommendedName>
</protein>
<comment type="catalytic activity">
    <reaction evidence="6">
        <text>a 2'-deoxyadenosine in DNA + S-adenosyl-L-methionine = an N(6)-methyl-2'-deoxyadenosine in DNA + S-adenosyl-L-homocysteine + H(+)</text>
        <dbReference type="Rhea" id="RHEA:15197"/>
        <dbReference type="Rhea" id="RHEA-COMP:12418"/>
        <dbReference type="Rhea" id="RHEA-COMP:12419"/>
        <dbReference type="ChEBI" id="CHEBI:15378"/>
        <dbReference type="ChEBI" id="CHEBI:57856"/>
        <dbReference type="ChEBI" id="CHEBI:59789"/>
        <dbReference type="ChEBI" id="CHEBI:90615"/>
        <dbReference type="ChEBI" id="CHEBI:90616"/>
        <dbReference type="EC" id="2.1.1.72"/>
    </reaction>
</comment>
<evidence type="ECO:0000259" key="7">
    <source>
        <dbReference type="Pfam" id="PF01555"/>
    </source>
</evidence>
<sequence>MTDHYETLSKAQLVSLLRKKDAEKKLGLVWERDEIEADAAIDANFIACTIDPTLSDGAEPWRNLVIEGDNFDALRWLRMTYASRVKCIYIDPPYNTGNKDWVYNDHYIDPNDRYRHSTWLEFLYSRLTLARDLLANDGVILVSINDENRAKLELLMDEALPGMRLGTFVWRTRVGGNDTKGAFLSDNHEHVLVYGKSEFRFGGTEKSFELYRHWDEKKSDWFRTGGDLTQPKNMSERSNSYYPLCDPDSEVWFPCNPDSVWRYASRYGPKSKIKTRFMEDFIADGYIYFPTDQRVKVWNTREELDEAIAAKDVPGSGNAPFLRPDLPDLNFWVGKKVGFGTPSLKRYKRELKTPTQPLSSWITPNFEQDTIPDPEGNEIIAGTNIEAAKAIKDVFGGKAFNYAKPVSLIRELVRQSTSESDLVLDFFAGSATTAQAVMEVNASDAGGRRFIMVSSTEATASEPDKNLCRDVTAERIRRLNAAGSGKYADLSAEFAYLRTREIDFDALNAELDPAEAWTALEAMHGLPLTRYDASRAWNEHTYDDLTLMLADRTDDALIARLKALAAARANAFVYSWTPGQLKTALGPVDFEIRPVRETLVKRFQQ</sequence>
<accession>A0A846M645</accession>
<dbReference type="Gene3D" id="3.40.50.150">
    <property type="entry name" value="Vaccinia Virus protein VP39"/>
    <property type="match status" value="1"/>
</dbReference>
<dbReference type="GO" id="GO:0032259">
    <property type="term" value="P:methylation"/>
    <property type="evidence" value="ECO:0007669"/>
    <property type="project" value="UniProtKB-KW"/>
</dbReference>
<dbReference type="GO" id="GO:0008170">
    <property type="term" value="F:N-methyltransferase activity"/>
    <property type="evidence" value="ECO:0007669"/>
    <property type="project" value="InterPro"/>
</dbReference>
<evidence type="ECO:0000256" key="3">
    <source>
        <dbReference type="ARBA" id="ARBA00022603"/>
    </source>
</evidence>
<dbReference type="InterPro" id="IPR002941">
    <property type="entry name" value="DNA_methylase_N4/N6"/>
</dbReference>
<comment type="caution">
    <text evidence="8">The sequence shown here is derived from an EMBL/GenBank/DDBJ whole genome shotgun (WGS) entry which is preliminary data.</text>
</comment>
<dbReference type="InterPro" id="IPR029063">
    <property type="entry name" value="SAM-dependent_MTases_sf"/>
</dbReference>
<evidence type="ECO:0000256" key="1">
    <source>
        <dbReference type="ARBA" id="ARBA00006594"/>
    </source>
</evidence>
<keyword evidence="9" id="KW-1185">Reference proteome</keyword>
<name>A0A846M645_9SPHN</name>
<dbReference type="AlphaFoldDB" id="A0A846M645"/>
<proteinExistence type="inferred from homology"/>
<dbReference type="Pfam" id="PF01555">
    <property type="entry name" value="N6_N4_Mtase"/>
    <property type="match status" value="1"/>
</dbReference>
<evidence type="ECO:0000256" key="6">
    <source>
        <dbReference type="ARBA" id="ARBA00047942"/>
    </source>
</evidence>
<dbReference type="GO" id="GO:0009007">
    <property type="term" value="F:site-specific DNA-methyltransferase (adenine-specific) activity"/>
    <property type="evidence" value="ECO:0007669"/>
    <property type="project" value="UniProtKB-EC"/>
</dbReference>
<dbReference type="GO" id="GO:0003677">
    <property type="term" value="F:DNA binding"/>
    <property type="evidence" value="ECO:0007669"/>
    <property type="project" value="InterPro"/>
</dbReference>
<gene>
    <name evidence="8" type="ORF">FHS54_001972</name>
</gene>
<keyword evidence="5" id="KW-0949">S-adenosyl-L-methionine</keyword>
<dbReference type="InterPro" id="IPR002295">
    <property type="entry name" value="N4/N6-MTase_EcoPI_Mod-like"/>
</dbReference>
<evidence type="ECO:0000313" key="9">
    <source>
        <dbReference type="Proteomes" id="UP000576821"/>
    </source>
</evidence>
<evidence type="ECO:0000256" key="4">
    <source>
        <dbReference type="ARBA" id="ARBA00022679"/>
    </source>
</evidence>
<dbReference type="EC" id="2.1.1.72" evidence="2"/>
<dbReference type="Proteomes" id="UP000576821">
    <property type="component" value="Unassembled WGS sequence"/>
</dbReference>
<evidence type="ECO:0000256" key="5">
    <source>
        <dbReference type="ARBA" id="ARBA00022691"/>
    </source>
</evidence>
<evidence type="ECO:0000313" key="8">
    <source>
        <dbReference type="EMBL" id="NIJ16983.1"/>
    </source>
</evidence>
<organism evidence="8 9">
    <name type="scientific">Sphingobium vermicomposti</name>
    <dbReference type="NCBI Taxonomy" id="529005"/>
    <lineage>
        <taxon>Bacteria</taxon>
        <taxon>Pseudomonadati</taxon>
        <taxon>Pseudomonadota</taxon>
        <taxon>Alphaproteobacteria</taxon>
        <taxon>Sphingomonadales</taxon>
        <taxon>Sphingomonadaceae</taxon>
        <taxon>Sphingobium</taxon>
    </lineage>
</organism>
<dbReference type="PROSITE" id="PS00092">
    <property type="entry name" value="N6_MTASE"/>
    <property type="match status" value="1"/>
</dbReference>
<keyword evidence="3 8" id="KW-0489">Methyltransferase</keyword>
<dbReference type="EMBL" id="JAASQR010000003">
    <property type="protein sequence ID" value="NIJ16983.1"/>
    <property type="molecule type" value="Genomic_DNA"/>
</dbReference>